<dbReference type="EnsemblPlants" id="MELO3C006239.2.1">
    <property type="protein sequence ID" value="MELO3C006239.2.1"/>
    <property type="gene ID" value="MELO3C006239.2"/>
</dbReference>
<evidence type="ECO:0000256" key="3">
    <source>
        <dbReference type="ARBA" id="ARBA00022475"/>
    </source>
</evidence>
<evidence type="ECO:0000256" key="4">
    <source>
        <dbReference type="ARBA" id="ARBA00022527"/>
    </source>
</evidence>
<keyword evidence="7" id="KW-0547">Nucleotide-binding</keyword>
<accession>A0A9I9CNI5</accession>
<keyword evidence="9" id="KW-0067">ATP-binding</keyword>
<dbReference type="InterPro" id="IPR011009">
    <property type="entry name" value="Kinase-like_dom_sf"/>
</dbReference>
<dbReference type="Pfam" id="PF00069">
    <property type="entry name" value="Pkinase"/>
    <property type="match status" value="1"/>
</dbReference>
<dbReference type="Gene3D" id="3.30.200.20">
    <property type="entry name" value="Phosphorylase Kinase, domain 1"/>
    <property type="match status" value="1"/>
</dbReference>
<sequence>MGCFQSKTIHLPSPDDDSPPPQPKPDPANGEELEEGQVPAFKEFELVELRAATNGFSSELIVSESGEKAPNVVYRGKLRNNRLVAIKRFSKQSWPDPQQFVDFEDFPAFRMIFHYHNAGEKQPFPWEMRVRVAYYIAQALDHCSTENRKIYHDLNAYRVLFDETTNSGLQWIIHSSMPINLILTMNFLYRWAITFSCQDGDPRLSSFGLIKNSRDGKSYSTNLAYTPPEFLRTGRVIPESVIYSYGTILLDLLSGKHIPPSHALDLLRGKNLLLLMDSSLEGQYGDDDATQLIDLASKCLQYEARDRPDIKFVLSAVAPLQKQEVASHVLMGLTKTPVVLPTMLSALGKACVRMDLTAVHDILLKVGYKDEEGAESELSFQEWTQQVQDMLNTKKFGDIAFRDKDYKNAIEYYSKLVSMMSVPSGTVFVRRALSYLMVGQPELALRDAMQSQVCLPEWPTAFYMQALALSKLGMESDAQDMLNDGASFEAKKQNIWRRGGLTMSKSELLFNFLTKEETEQREGINKQSHKGTK</sequence>
<dbReference type="InterPro" id="IPR000719">
    <property type="entry name" value="Prot_kinase_dom"/>
</dbReference>
<dbReference type="SUPFAM" id="SSF48452">
    <property type="entry name" value="TPR-like"/>
    <property type="match status" value="1"/>
</dbReference>
<evidence type="ECO:0000256" key="11">
    <source>
        <dbReference type="ARBA" id="ARBA00023288"/>
    </source>
</evidence>
<dbReference type="FunFam" id="1.25.40.10:FF:000016">
    <property type="entry name" value="probable serine/threonine-protein kinase At4g35230"/>
    <property type="match status" value="1"/>
</dbReference>
<feature type="domain" description="Protein kinase" evidence="13">
    <location>
        <begin position="1"/>
        <end position="331"/>
    </location>
</feature>
<dbReference type="GO" id="GO:0004674">
    <property type="term" value="F:protein serine/threonine kinase activity"/>
    <property type="evidence" value="ECO:0007669"/>
    <property type="project" value="UniProtKB-KW"/>
</dbReference>
<dbReference type="Gramene" id="MELO3C006239.2.1">
    <property type="protein sequence ID" value="MELO3C006239.2.1"/>
    <property type="gene ID" value="MELO3C006239.2"/>
</dbReference>
<keyword evidence="6" id="KW-0519">Myristate</keyword>
<dbReference type="InterPro" id="IPR045845">
    <property type="entry name" value="BSK"/>
</dbReference>
<comment type="subcellular location">
    <subcellularLocation>
        <location evidence="1">Cell membrane</location>
        <topology evidence="1">Lipid-anchor</topology>
    </subcellularLocation>
</comment>
<dbReference type="SUPFAM" id="SSF56112">
    <property type="entry name" value="Protein kinase-like (PK-like)"/>
    <property type="match status" value="1"/>
</dbReference>
<evidence type="ECO:0000256" key="2">
    <source>
        <dbReference type="ARBA" id="ARBA00008684"/>
    </source>
</evidence>
<comment type="similarity">
    <text evidence="2">Belongs to the protein kinase superfamily. Ser/Thr protein kinase family.</text>
</comment>
<evidence type="ECO:0000256" key="12">
    <source>
        <dbReference type="SAM" id="MobiDB-lite"/>
    </source>
</evidence>
<keyword evidence="10" id="KW-0472">Membrane</keyword>
<dbReference type="Gene3D" id="1.25.40.10">
    <property type="entry name" value="Tetratricopeptide repeat domain"/>
    <property type="match status" value="1"/>
</dbReference>
<keyword evidence="8" id="KW-0418">Kinase</keyword>
<name>A0A9I9CNI5_CUCME</name>
<evidence type="ECO:0000256" key="10">
    <source>
        <dbReference type="ARBA" id="ARBA00023136"/>
    </source>
</evidence>
<evidence type="ECO:0000256" key="6">
    <source>
        <dbReference type="ARBA" id="ARBA00022707"/>
    </source>
</evidence>
<keyword evidence="4" id="KW-0723">Serine/threonine-protein kinase</keyword>
<evidence type="ECO:0000256" key="8">
    <source>
        <dbReference type="ARBA" id="ARBA00022777"/>
    </source>
</evidence>
<evidence type="ECO:0000256" key="5">
    <source>
        <dbReference type="ARBA" id="ARBA00022679"/>
    </source>
</evidence>
<dbReference type="InterPro" id="IPR058209">
    <property type="entry name" value="TPR_BSK1_C"/>
</dbReference>
<protein>
    <recommendedName>
        <fullName evidence="13">Protein kinase domain-containing protein</fullName>
    </recommendedName>
</protein>
<dbReference type="Pfam" id="PF25575">
    <property type="entry name" value="TPR_BSK1_C"/>
    <property type="match status" value="1"/>
</dbReference>
<keyword evidence="3" id="KW-1003">Cell membrane</keyword>
<keyword evidence="5" id="KW-0808">Transferase</keyword>
<dbReference type="InterPro" id="IPR011990">
    <property type="entry name" value="TPR-like_helical_dom_sf"/>
</dbReference>
<dbReference type="PROSITE" id="PS50011">
    <property type="entry name" value="PROTEIN_KINASE_DOM"/>
    <property type="match status" value="1"/>
</dbReference>
<evidence type="ECO:0000256" key="9">
    <source>
        <dbReference type="ARBA" id="ARBA00022840"/>
    </source>
</evidence>
<feature type="region of interest" description="Disordered" evidence="12">
    <location>
        <begin position="1"/>
        <end position="35"/>
    </location>
</feature>
<evidence type="ECO:0000256" key="7">
    <source>
        <dbReference type="ARBA" id="ARBA00022741"/>
    </source>
</evidence>
<organism evidence="14">
    <name type="scientific">Cucumis melo</name>
    <name type="common">Muskmelon</name>
    <dbReference type="NCBI Taxonomy" id="3656"/>
    <lineage>
        <taxon>Eukaryota</taxon>
        <taxon>Viridiplantae</taxon>
        <taxon>Streptophyta</taxon>
        <taxon>Embryophyta</taxon>
        <taxon>Tracheophyta</taxon>
        <taxon>Spermatophyta</taxon>
        <taxon>Magnoliopsida</taxon>
        <taxon>eudicotyledons</taxon>
        <taxon>Gunneridae</taxon>
        <taxon>Pentapetalae</taxon>
        <taxon>rosids</taxon>
        <taxon>fabids</taxon>
        <taxon>Cucurbitales</taxon>
        <taxon>Cucurbitaceae</taxon>
        <taxon>Benincaseae</taxon>
        <taxon>Cucumis</taxon>
    </lineage>
</organism>
<proteinExistence type="inferred from homology"/>
<dbReference type="Gene3D" id="1.10.510.10">
    <property type="entry name" value="Transferase(Phosphotransferase) domain 1"/>
    <property type="match status" value="1"/>
</dbReference>
<dbReference type="GO" id="GO:0005886">
    <property type="term" value="C:plasma membrane"/>
    <property type="evidence" value="ECO:0007669"/>
    <property type="project" value="UniProtKB-SubCell"/>
</dbReference>
<evidence type="ECO:0000259" key="13">
    <source>
        <dbReference type="PROSITE" id="PS50011"/>
    </source>
</evidence>
<dbReference type="GO" id="GO:0009742">
    <property type="term" value="P:brassinosteroid mediated signaling pathway"/>
    <property type="evidence" value="ECO:0007669"/>
    <property type="project" value="InterPro"/>
</dbReference>
<reference evidence="14" key="1">
    <citation type="submission" date="2023-03" db="UniProtKB">
        <authorList>
            <consortium name="EnsemblPlants"/>
        </authorList>
    </citation>
    <scope>IDENTIFICATION</scope>
</reference>
<evidence type="ECO:0000256" key="1">
    <source>
        <dbReference type="ARBA" id="ARBA00004193"/>
    </source>
</evidence>
<dbReference type="PANTHER" id="PTHR45863:SF8">
    <property type="entry name" value="PROTEIN KINASE DOMAIN-CONTAINING PROTEIN"/>
    <property type="match status" value="1"/>
</dbReference>
<evidence type="ECO:0000313" key="14">
    <source>
        <dbReference type="EnsemblPlants" id="MELO3C006239.2.1"/>
    </source>
</evidence>
<dbReference type="GO" id="GO:0005524">
    <property type="term" value="F:ATP binding"/>
    <property type="evidence" value="ECO:0007669"/>
    <property type="project" value="UniProtKB-KW"/>
</dbReference>
<dbReference type="PANTHER" id="PTHR45863">
    <property type="entry name" value="SERINE/THREONINE-PROTEIN KINASE BSK5"/>
    <property type="match status" value="1"/>
</dbReference>
<keyword evidence="11" id="KW-0449">Lipoprotein</keyword>
<dbReference type="AlphaFoldDB" id="A0A9I9CNI5"/>